<gene>
    <name evidence="4" type="primary">fliE</name>
    <name evidence="5" type="ORF">GCM10017083_47860</name>
</gene>
<evidence type="ECO:0000313" key="6">
    <source>
        <dbReference type="Proteomes" id="UP000630353"/>
    </source>
</evidence>
<comment type="caution">
    <text evidence="5">The sequence shown here is derived from an EMBL/GenBank/DDBJ whole genome shotgun (WGS) entry which is preliminary data.</text>
</comment>
<dbReference type="RefSeq" id="WP_189994431.1">
    <property type="nucleotide sequence ID" value="NZ_BMZS01000012.1"/>
</dbReference>
<dbReference type="GO" id="GO:0005198">
    <property type="term" value="F:structural molecule activity"/>
    <property type="evidence" value="ECO:0007669"/>
    <property type="project" value="InterPro"/>
</dbReference>
<keyword evidence="6" id="KW-1185">Reference proteome</keyword>
<reference evidence="5" key="1">
    <citation type="journal article" date="2014" name="Int. J. Syst. Evol. Microbiol.">
        <title>Complete genome sequence of Corynebacterium casei LMG S-19264T (=DSM 44701T), isolated from a smear-ripened cheese.</title>
        <authorList>
            <consortium name="US DOE Joint Genome Institute (JGI-PGF)"/>
            <person name="Walter F."/>
            <person name="Albersmeier A."/>
            <person name="Kalinowski J."/>
            <person name="Ruckert C."/>
        </authorList>
    </citation>
    <scope>NUCLEOTIDE SEQUENCE</scope>
    <source>
        <strain evidence="5">KCTC 42651</strain>
    </source>
</reference>
<dbReference type="AlphaFoldDB" id="A0A919CRU7"/>
<dbReference type="PANTHER" id="PTHR34653">
    <property type="match status" value="1"/>
</dbReference>
<comment type="similarity">
    <text evidence="2 4">Belongs to the FliE family.</text>
</comment>
<dbReference type="InterPro" id="IPR001624">
    <property type="entry name" value="FliE"/>
</dbReference>
<dbReference type="EMBL" id="BMZS01000012">
    <property type="protein sequence ID" value="GHD61026.1"/>
    <property type="molecule type" value="Genomic_DNA"/>
</dbReference>
<dbReference type="GO" id="GO:0003774">
    <property type="term" value="F:cytoskeletal motor activity"/>
    <property type="evidence" value="ECO:0007669"/>
    <property type="project" value="InterPro"/>
</dbReference>
<keyword evidence="3 4" id="KW-0975">Bacterial flagellum</keyword>
<proteinExistence type="inferred from homology"/>
<evidence type="ECO:0000256" key="1">
    <source>
        <dbReference type="ARBA" id="ARBA00004117"/>
    </source>
</evidence>
<dbReference type="PRINTS" id="PR01006">
    <property type="entry name" value="FLGHOOKFLIE"/>
</dbReference>
<sequence>MVMKVGDLMPPVPGLGGGAAAGPAAGAKDFASYVQEAATTAVDTMHRGEALSKQGVAGKADLNDVVAAVNDAELTLQTVTTLRDKLVTAYQEILRMPI</sequence>
<comment type="subcellular location">
    <subcellularLocation>
        <location evidence="1 4">Bacterial flagellum basal body</location>
    </subcellularLocation>
</comment>
<dbReference type="GO" id="GO:0009425">
    <property type="term" value="C:bacterial-type flagellum basal body"/>
    <property type="evidence" value="ECO:0007669"/>
    <property type="project" value="UniProtKB-SubCell"/>
</dbReference>
<dbReference type="Proteomes" id="UP000630353">
    <property type="component" value="Unassembled WGS sequence"/>
</dbReference>
<evidence type="ECO:0000256" key="2">
    <source>
        <dbReference type="ARBA" id="ARBA00009272"/>
    </source>
</evidence>
<protein>
    <recommendedName>
        <fullName evidence="4">Flagellar hook-basal body complex protein FliE</fullName>
    </recommendedName>
</protein>
<dbReference type="Pfam" id="PF02049">
    <property type="entry name" value="FliE"/>
    <property type="match status" value="1"/>
</dbReference>
<dbReference type="GO" id="GO:0071973">
    <property type="term" value="P:bacterial-type flagellum-dependent cell motility"/>
    <property type="evidence" value="ECO:0007669"/>
    <property type="project" value="InterPro"/>
</dbReference>
<evidence type="ECO:0000256" key="3">
    <source>
        <dbReference type="ARBA" id="ARBA00023143"/>
    </source>
</evidence>
<accession>A0A919CRU7</accession>
<reference evidence="5" key="2">
    <citation type="submission" date="2020-09" db="EMBL/GenBank/DDBJ databases">
        <authorList>
            <person name="Sun Q."/>
            <person name="Kim S."/>
        </authorList>
    </citation>
    <scope>NUCLEOTIDE SEQUENCE</scope>
    <source>
        <strain evidence="5">KCTC 42651</strain>
    </source>
</reference>
<dbReference type="PANTHER" id="PTHR34653:SF1">
    <property type="entry name" value="FLAGELLAR HOOK-BASAL BODY COMPLEX PROTEIN FLIE"/>
    <property type="match status" value="1"/>
</dbReference>
<dbReference type="HAMAP" id="MF_00724">
    <property type="entry name" value="FliE"/>
    <property type="match status" value="1"/>
</dbReference>
<evidence type="ECO:0000256" key="4">
    <source>
        <dbReference type="HAMAP-Rule" id="MF_00724"/>
    </source>
</evidence>
<evidence type="ECO:0000313" key="5">
    <source>
        <dbReference type="EMBL" id="GHD61026.1"/>
    </source>
</evidence>
<organism evidence="5 6">
    <name type="scientific">Thalassobaculum fulvum</name>
    <dbReference type="NCBI Taxonomy" id="1633335"/>
    <lineage>
        <taxon>Bacteria</taxon>
        <taxon>Pseudomonadati</taxon>
        <taxon>Pseudomonadota</taxon>
        <taxon>Alphaproteobacteria</taxon>
        <taxon>Rhodospirillales</taxon>
        <taxon>Thalassobaculaceae</taxon>
        <taxon>Thalassobaculum</taxon>
    </lineage>
</organism>
<name>A0A919CRU7_9PROT</name>